<dbReference type="EMBL" id="CP045997">
    <property type="protein sequence ID" value="QHV97940.1"/>
    <property type="molecule type" value="Genomic_DNA"/>
</dbReference>
<keyword evidence="2" id="KW-1185">Reference proteome</keyword>
<name>A0A6P1W1T0_9BACT</name>
<accession>A0A6P1W1T0</accession>
<evidence type="ECO:0000313" key="1">
    <source>
        <dbReference type="EMBL" id="QHV97940.1"/>
    </source>
</evidence>
<evidence type="ECO:0008006" key="3">
    <source>
        <dbReference type="Google" id="ProtNLM"/>
    </source>
</evidence>
<dbReference type="Proteomes" id="UP000464577">
    <property type="component" value="Chromosome"/>
</dbReference>
<gene>
    <name evidence="1" type="ORF">GJR95_24320</name>
</gene>
<dbReference type="RefSeq" id="WP_162388353.1">
    <property type="nucleotide sequence ID" value="NZ_CP045997.1"/>
</dbReference>
<proteinExistence type="predicted"/>
<evidence type="ECO:0000313" key="2">
    <source>
        <dbReference type="Proteomes" id="UP000464577"/>
    </source>
</evidence>
<organism evidence="1 2">
    <name type="scientific">Spirosoma endbachense</name>
    <dbReference type="NCBI Taxonomy" id="2666025"/>
    <lineage>
        <taxon>Bacteria</taxon>
        <taxon>Pseudomonadati</taxon>
        <taxon>Bacteroidota</taxon>
        <taxon>Cytophagia</taxon>
        <taxon>Cytophagales</taxon>
        <taxon>Cytophagaceae</taxon>
        <taxon>Spirosoma</taxon>
    </lineage>
</organism>
<reference evidence="1 2" key="1">
    <citation type="submission" date="2019-11" db="EMBL/GenBank/DDBJ databases">
        <title>Spirosoma endbachense sp. nov., isolated from a natural salt meadow.</title>
        <authorList>
            <person name="Rojas J."/>
            <person name="Ambika Manirajan B."/>
            <person name="Ratering S."/>
            <person name="Suarez C."/>
            <person name="Geissler-Plaum R."/>
            <person name="Schnell S."/>
        </authorList>
    </citation>
    <scope>NUCLEOTIDE SEQUENCE [LARGE SCALE GENOMIC DNA]</scope>
    <source>
        <strain evidence="1 2">I-24</strain>
    </source>
</reference>
<protein>
    <recommendedName>
        <fullName evidence="3">HK97 gp10 family phage protein</fullName>
    </recommendedName>
</protein>
<dbReference type="KEGG" id="senf:GJR95_24320"/>
<dbReference type="AlphaFoldDB" id="A0A6P1W1T0"/>
<sequence>MDEFLEDFTEEAVEIAREAVEAFRRNIEAAGLELTDELKQDFQYHVLRSVNMLTMEFDFRHYGRFKDMSQLRWGIHMPPVEAMEFFIEKVGLGKFAYVYGYEGKQVPTVKNATRRLAWAIAMGRRRVPSVKRDYRGTWYNDGKMKVINAAKQRVRWRASEWIALNLKKQMEAKDL</sequence>